<evidence type="ECO:0000313" key="2">
    <source>
        <dbReference type="Proteomes" id="UP001058403"/>
    </source>
</evidence>
<evidence type="ECO:0000313" key="1">
    <source>
        <dbReference type="EMBL" id="UVO90030.1"/>
    </source>
</evidence>
<reference evidence="1" key="1">
    <citation type="submission" date="2022-08" db="EMBL/GenBank/DDBJ databases">
        <title>Genome Sequencing of Bacteroides fragilis Group Isolates with Nanopore Technology.</title>
        <authorList>
            <person name="Tisza M.J."/>
            <person name="Smith D."/>
            <person name="Dekker J.P."/>
        </authorList>
    </citation>
    <scope>NUCLEOTIDE SEQUENCE</scope>
    <source>
        <strain evidence="1">BFG-49</strain>
    </source>
</reference>
<organism evidence="1 2">
    <name type="scientific">Bacteroides fragilis</name>
    <dbReference type="NCBI Taxonomy" id="817"/>
    <lineage>
        <taxon>Bacteria</taxon>
        <taxon>Pseudomonadati</taxon>
        <taxon>Bacteroidota</taxon>
        <taxon>Bacteroidia</taxon>
        <taxon>Bacteroidales</taxon>
        <taxon>Bacteroidaceae</taxon>
        <taxon>Bacteroides</taxon>
    </lineage>
</organism>
<name>A0A9X9NG43_BACFG</name>
<proteinExistence type="predicted"/>
<dbReference type="RefSeq" id="WP_258727411.1">
    <property type="nucleotide sequence ID" value="NZ_CAXYBH010000034.1"/>
</dbReference>
<dbReference type="Proteomes" id="UP001058403">
    <property type="component" value="Chromosome"/>
</dbReference>
<gene>
    <name evidence="1" type="ORF">NXW39_00035</name>
</gene>
<dbReference type="AlphaFoldDB" id="A0A9X9NG43"/>
<protein>
    <submittedName>
        <fullName evidence="1">Uncharacterized protein</fullName>
    </submittedName>
</protein>
<accession>A0A9X9NG43</accession>
<dbReference type="EMBL" id="CP103070">
    <property type="protein sequence ID" value="UVO90030.1"/>
    <property type="molecule type" value="Genomic_DNA"/>
</dbReference>
<sequence>MKLAFESNLNYQQEAIQAVANLFEGQAQEESDYQFCLKEQQSSLIAGIGNRLILSEEQILANLQKVQEQNDSRVPIRLKTCIFRLKWKQVQAKHTFICVQSMN</sequence>